<keyword evidence="2" id="KW-1185">Reference proteome</keyword>
<protein>
    <submittedName>
        <fullName evidence="1">Uncharacterized protein</fullName>
    </submittedName>
</protein>
<organism evidence="1 2">
    <name type="scientific">Perkinsus olseni</name>
    <name type="common">Perkinsus atlanticus</name>
    <dbReference type="NCBI Taxonomy" id="32597"/>
    <lineage>
        <taxon>Eukaryota</taxon>
        <taxon>Sar</taxon>
        <taxon>Alveolata</taxon>
        <taxon>Perkinsozoa</taxon>
        <taxon>Perkinsea</taxon>
        <taxon>Perkinsida</taxon>
        <taxon>Perkinsidae</taxon>
        <taxon>Perkinsus</taxon>
    </lineage>
</organism>
<gene>
    <name evidence="1" type="ORF">FOZ63_013774</name>
</gene>
<proteinExistence type="predicted"/>
<dbReference type="EMBL" id="JABANO010007022">
    <property type="protein sequence ID" value="KAF4750822.1"/>
    <property type="molecule type" value="Genomic_DNA"/>
</dbReference>
<accession>A0A7J6U1I3</accession>
<sequence>LTREQPTRYDADNSGLIIAQASVVLTAHRIYWRREYPVYVWSAVKRAVLSLCPTADGDVYIAAEISVSVLRTVAKPEQREIVADDSPKCRVDYADSYISLDKMSSDVYRFRAK</sequence>
<feature type="non-terminal residue" evidence="1">
    <location>
        <position position="1"/>
    </location>
</feature>
<comment type="caution">
    <text evidence="1">The sequence shown here is derived from an EMBL/GenBank/DDBJ whole genome shotgun (WGS) entry which is preliminary data.</text>
</comment>
<dbReference type="AlphaFoldDB" id="A0A7J6U1I3"/>
<evidence type="ECO:0000313" key="2">
    <source>
        <dbReference type="Proteomes" id="UP000553632"/>
    </source>
</evidence>
<evidence type="ECO:0000313" key="1">
    <source>
        <dbReference type="EMBL" id="KAF4750822.1"/>
    </source>
</evidence>
<feature type="non-terminal residue" evidence="1">
    <location>
        <position position="113"/>
    </location>
</feature>
<name>A0A7J6U1I3_PEROL</name>
<dbReference type="Proteomes" id="UP000553632">
    <property type="component" value="Unassembled WGS sequence"/>
</dbReference>
<reference evidence="1 2" key="1">
    <citation type="submission" date="2020-04" db="EMBL/GenBank/DDBJ databases">
        <title>Perkinsus olseni comparative genomics.</title>
        <authorList>
            <person name="Bogema D.R."/>
        </authorList>
    </citation>
    <scope>NUCLEOTIDE SEQUENCE [LARGE SCALE GENOMIC DNA]</scope>
    <source>
        <strain evidence="1 2">ATCC PRA-207</strain>
    </source>
</reference>